<dbReference type="InterPro" id="IPR025558">
    <property type="entry name" value="DUF4283"/>
</dbReference>
<feature type="compositionally biased region" description="Basic residues" evidence="1">
    <location>
        <begin position="276"/>
        <end position="287"/>
    </location>
</feature>
<keyword evidence="4" id="KW-1185">Reference proteome</keyword>
<evidence type="ECO:0000259" key="2">
    <source>
        <dbReference type="Pfam" id="PF14111"/>
    </source>
</evidence>
<evidence type="ECO:0000256" key="1">
    <source>
        <dbReference type="SAM" id="MobiDB-lite"/>
    </source>
</evidence>
<dbReference type="EMBL" id="JANQDX010000009">
    <property type="protein sequence ID" value="KAL0919043.1"/>
    <property type="molecule type" value="Genomic_DNA"/>
</dbReference>
<proteinExistence type="predicted"/>
<feature type="region of interest" description="Disordered" evidence="1">
    <location>
        <begin position="356"/>
        <end position="381"/>
    </location>
</feature>
<feature type="compositionally biased region" description="Polar residues" evidence="1">
    <location>
        <begin position="260"/>
        <end position="275"/>
    </location>
</feature>
<feature type="region of interest" description="Disordered" evidence="1">
    <location>
        <begin position="260"/>
        <end position="318"/>
    </location>
</feature>
<feature type="region of interest" description="Disordered" evidence="1">
    <location>
        <begin position="1"/>
        <end position="31"/>
    </location>
</feature>
<organism evidence="3 4">
    <name type="scientific">Dendrobium thyrsiflorum</name>
    <name type="common">Pinecone-like raceme dendrobium</name>
    <name type="synonym">Orchid</name>
    <dbReference type="NCBI Taxonomy" id="117978"/>
    <lineage>
        <taxon>Eukaryota</taxon>
        <taxon>Viridiplantae</taxon>
        <taxon>Streptophyta</taxon>
        <taxon>Embryophyta</taxon>
        <taxon>Tracheophyta</taxon>
        <taxon>Spermatophyta</taxon>
        <taxon>Magnoliopsida</taxon>
        <taxon>Liliopsida</taxon>
        <taxon>Asparagales</taxon>
        <taxon>Orchidaceae</taxon>
        <taxon>Epidendroideae</taxon>
        <taxon>Malaxideae</taxon>
        <taxon>Dendrobiinae</taxon>
        <taxon>Dendrobium</taxon>
    </lineage>
</organism>
<reference evidence="3 4" key="1">
    <citation type="journal article" date="2024" name="Plant Biotechnol. J.">
        <title>Dendrobium thyrsiflorum genome and its molecular insights into genes involved in important horticultural traits.</title>
        <authorList>
            <person name="Chen B."/>
            <person name="Wang J.Y."/>
            <person name="Zheng P.J."/>
            <person name="Li K.L."/>
            <person name="Liang Y.M."/>
            <person name="Chen X.F."/>
            <person name="Zhang C."/>
            <person name="Zhao X."/>
            <person name="He X."/>
            <person name="Zhang G.Q."/>
            <person name="Liu Z.J."/>
            <person name="Xu Q."/>
        </authorList>
    </citation>
    <scope>NUCLEOTIDE SEQUENCE [LARGE SCALE GENOMIC DNA]</scope>
    <source>
        <strain evidence="3">GZMU011</strain>
    </source>
</reference>
<dbReference type="InterPro" id="IPR040256">
    <property type="entry name" value="At4g02000-like"/>
</dbReference>
<comment type="caution">
    <text evidence="3">The sequence shown here is derived from an EMBL/GenBank/DDBJ whole genome shotgun (WGS) entry which is preliminary data.</text>
</comment>
<gene>
    <name evidence="3" type="ORF">M5K25_011111</name>
</gene>
<dbReference type="PANTHER" id="PTHR31286">
    <property type="entry name" value="GLYCINE-RICH CELL WALL STRUCTURAL PROTEIN 1.8-LIKE"/>
    <property type="match status" value="1"/>
</dbReference>
<feature type="compositionally biased region" description="Low complexity" evidence="1">
    <location>
        <begin position="361"/>
        <end position="380"/>
    </location>
</feature>
<dbReference type="Proteomes" id="UP001552299">
    <property type="component" value="Unassembled WGS sequence"/>
</dbReference>
<name>A0ABD0V305_DENTH</name>
<feature type="domain" description="DUF4283" evidence="2">
    <location>
        <begin position="67"/>
        <end position="150"/>
    </location>
</feature>
<evidence type="ECO:0000313" key="4">
    <source>
        <dbReference type="Proteomes" id="UP001552299"/>
    </source>
</evidence>
<dbReference type="PANTHER" id="PTHR31286:SF180">
    <property type="entry name" value="OS10G0362600 PROTEIN"/>
    <property type="match status" value="1"/>
</dbReference>
<protein>
    <recommendedName>
        <fullName evidence="2">DUF4283 domain-containing protein</fullName>
    </recommendedName>
</protein>
<accession>A0ABD0V305</accession>
<sequence>MASLSSMDFPSLPSLRTSEGGISPPPSRNWKSIVVESDPSSKDIPLTYLPKEPEIIPFAGDRISKGAEHWKLCLVGYSVGRRPFYEALLKAIRNTWTLKGSFQLLSLSEGFFLLRFTSMEDYEMAWSKGVWFFLGKPFLLQKWSPKFRPKRENLTSVPIWVKIHDLPLVCWNSEGISRIASKIGIPLAVDALTAQKTRLTFARVCVQVSAEATYPEEIAISLEDEVFSLKVQYEWKPTPCEHCNSLTHYSSYCPSNPAMVQNINSDPKPSLQHSNFRGRSKSRRPTNRKSSDSPHIRISRNFPDKHSIDPTPMQAPVSRDPAMLNLASSNDQTTSVNTVATEQLIPKIATTVKAQLPNLNSPTEEASSSTSTSLPACSPPHITNNISPNKFGVLQTVEEEQEHTACSSSKDSEPEDSSQAGDAYKLPHTRIMGWNALLSSLFNFVYFWKHVAAALAGCSLGPGLCGLECFCSVS</sequence>
<feature type="region of interest" description="Disordered" evidence="1">
    <location>
        <begin position="400"/>
        <end position="421"/>
    </location>
</feature>
<dbReference type="AlphaFoldDB" id="A0ABD0V305"/>
<evidence type="ECO:0000313" key="3">
    <source>
        <dbReference type="EMBL" id="KAL0919043.1"/>
    </source>
</evidence>
<dbReference type="Pfam" id="PF14111">
    <property type="entry name" value="DUF4283"/>
    <property type="match status" value="1"/>
</dbReference>